<dbReference type="OMA" id="ALFFIRN"/>
<feature type="transmembrane region" description="Helical" evidence="10">
    <location>
        <begin position="973"/>
        <end position="992"/>
    </location>
</feature>
<feature type="transmembrane region" description="Helical" evidence="10">
    <location>
        <begin position="855"/>
        <end position="876"/>
    </location>
</feature>
<feature type="transmembrane region" description="Helical" evidence="10">
    <location>
        <begin position="713"/>
        <end position="736"/>
    </location>
</feature>
<keyword evidence="3" id="KW-0813">Transport</keyword>
<dbReference type="GO" id="GO:0016471">
    <property type="term" value="C:vacuolar proton-transporting V-type ATPase complex"/>
    <property type="evidence" value="ECO:0007669"/>
    <property type="project" value="TreeGrafter"/>
</dbReference>
<sequence length="1209" mass="138197">MSSFSNLGFVPPEDEDDVVTMRQRSSESFSTEDSFIDGSPRHRNNLEFMFKKEVENAPTASGIDSSSDLSVPENKQRAFLSSSFLSSLASSKFRRSSKSRQFFKTIHWYIYIYILSYFFLILTTCQALLFSARVRENLANFGSAPAEEEELSIERARDGQDDRKEHIDLSEIFRGENHNTQLQEASGILGGVFNLNFDKSLEGHHHFQSDHLDLDSSSQSTQDVIYLRDMSTTTSISEPILHQSAKINLTPPGKNPISSHQKKMSDKSDEISMFRSEPMKLYQMILVKEAAFECVAELGKHGNVQFIDLNAKLSLYSRSFVKQMRRCEEMERKLRFLEKQVITCKPGLDPKSIDFGDLSAPTQAEMIQLEHKLDQLEKEFLDLNNNDYALRRNLNSSREFLHVMKLVDEFFQVVSVWNQRDTSVTSSFVFSIKKKKRKLGSNDQLPLMILLEMFSKSFGFGGLPSSNELPMTPLLGADDNAWFVAGVLPLDKKESFERVLWRACRRTAFVRTSDSHFLVNDPVTLEPLPKCVFIVFFKGESLRLIVEKVCDGFNATQYPCPKSSKDRKMKMSETEGRMNDLTVVIDTTQTHRYTILKDLSYELPIWLKNIQIQKSVFGVMNMFTVDTNGFLAGECWIPAAAEENVRQALHDGFKASGTEVEPILNELWTNAPPPTLHKTNKFTRVFQSIVDSYGVGQYREVNPAPYTIITFPFLFAIMFGDAAHGAILLLAGLFFIKNERKIEAKKIRDEIFNTFYGGRYIMMLMGLFSIYTGFLYNDAFAKSFNVFGSGWSNSYNETQLDWWIARAYRKKREFALELVPEKSFDYEKTYPFGVDPIWNIADNRLSFLNSMKMKASVVIGITQMTFGVFLSVLNHIHFKSYIDVITNFIPQVIFLSCIFIYLCIQIIVKWIFFNVNAGDILGYAYPGSHCAPSLLIGLINMFMFKKRNEGYYDQDGKVYRNCHLGYWYPNQRLVETVLISIAVACIPIMLLGKPLWVRFVTSKRHKLQETKSLKSIKRNGTTVSAPTSPVVETGPPRFTQEDAELLLADELDIGDDIHHSLTDIFVHQAIHTIEFVLGCVSHTASYLRLWALSLAHAQLSEVMWHMVLMQGIHSMDTIENKDVAFYLQPIVASISFLIFAILSLSILIMMEGLSAFLHALRLHWVEFQSKFYLGTGHPFHAFYLKESLENAQLITEETDRLADISRGQH</sequence>
<dbReference type="GO" id="GO:0046961">
    <property type="term" value="F:proton-transporting ATPase activity, rotational mechanism"/>
    <property type="evidence" value="ECO:0007669"/>
    <property type="project" value="InterPro"/>
</dbReference>
<evidence type="ECO:0000313" key="11">
    <source>
        <dbReference type="EMBL" id="EFP04817.1"/>
    </source>
</evidence>
<dbReference type="OrthoDB" id="10264220at2759"/>
<feature type="transmembrane region" description="Helical" evidence="10">
    <location>
        <begin position="108"/>
        <end position="130"/>
    </location>
</feature>
<keyword evidence="8" id="KW-0175">Coiled coil</keyword>
<keyword evidence="6" id="KW-0406">Ion transport</keyword>
<accession>E3MLV8</accession>
<dbReference type="STRING" id="31234.E3MLV8"/>
<dbReference type="AlphaFoldDB" id="E3MLV8"/>
<feature type="transmembrane region" description="Helical" evidence="10">
    <location>
        <begin position="757"/>
        <end position="776"/>
    </location>
</feature>
<keyword evidence="12" id="KW-1185">Reference proteome</keyword>
<keyword evidence="7 10" id="KW-0472">Membrane</keyword>
<dbReference type="GO" id="GO:0005886">
    <property type="term" value="C:plasma membrane"/>
    <property type="evidence" value="ECO:0007669"/>
    <property type="project" value="TreeGrafter"/>
</dbReference>
<proteinExistence type="inferred from homology"/>
<dbReference type="eggNOG" id="KOG2189">
    <property type="taxonomic scope" value="Eukaryota"/>
</dbReference>
<organism evidence="12">
    <name type="scientific">Caenorhabditis remanei</name>
    <name type="common">Caenorhabditis vulgaris</name>
    <dbReference type="NCBI Taxonomy" id="31234"/>
    <lineage>
        <taxon>Eukaryota</taxon>
        <taxon>Metazoa</taxon>
        <taxon>Ecdysozoa</taxon>
        <taxon>Nematoda</taxon>
        <taxon>Chromadorea</taxon>
        <taxon>Rhabditida</taxon>
        <taxon>Rhabditina</taxon>
        <taxon>Rhabditomorpha</taxon>
        <taxon>Rhabditoidea</taxon>
        <taxon>Rhabditidae</taxon>
        <taxon>Peloderinae</taxon>
        <taxon>Caenorhabditis</taxon>
    </lineage>
</organism>
<evidence type="ECO:0000256" key="3">
    <source>
        <dbReference type="ARBA" id="ARBA00022448"/>
    </source>
</evidence>
<keyword evidence="5 10" id="KW-1133">Transmembrane helix</keyword>
<evidence type="ECO:0000256" key="2">
    <source>
        <dbReference type="ARBA" id="ARBA00009904"/>
    </source>
</evidence>
<dbReference type="PANTHER" id="PTHR11629:SF56">
    <property type="entry name" value="V-TYPE PROTON ATPASE 116 KDA SUBUNIT A 4"/>
    <property type="match status" value="1"/>
</dbReference>
<evidence type="ECO:0000256" key="6">
    <source>
        <dbReference type="ARBA" id="ARBA00023065"/>
    </source>
</evidence>
<feature type="region of interest" description="Disordered" evidence="9">
    <location>
        <begin position="1"/>
        <end position="41"/>
    </location>
</feature>
<name>E3MLV8_CAERE</name>
<evidence type="ECO:0000313" key="12">
    <source>
        <dbReference type="Proteomes" id="UP000008281"/>
    </source>
</evidence>
<dbReference type="InParanoid" id="E3MLV8"/>
<dbReference type="GO" id="GO:0033179">
    <property type="term" value="C:proton-transporting V-type ATPase, V0 domain"/>
    <property type="evidence" value="ECO:0007669"/>
    <property type="project" value="InterPro"/>
</dbReference>
<dbReference type="GO" id="GO:0007035">
    <property type="term" value="P:vacuolar acidification"/>
    <property type="evidence" value="ECO:0007669"/>
    <property type="project" value="TreeGrafter"/>
</dbReference>
<gene>
    <name evidence="11" type="primary">Cre-vha-7</name>
    <name evidence="11" type="ORF">CRE_29957</name>
</gene>
<evidence type="ECO:0000256" key="7">
    <source>
        <dbReference type="ARBA" id="ARBA00023136"/>
    </source>
</evidence>
<evidence type="ECO:0000256" key="9">
    <source>
        <dbReference type="SAM" id="MobiDB-lite"/>
    </source>
</evidence>
<dbReference type="Pfam" id="PF01496">
    <property type="entry name" value="V_ATPase_I"/>
    <property type="match status" value="1"/>
</dbReference>
<feature type="transmembrane region" description="Helical" evidence="10">
    <location>
        <begin position="888"/>
        <end position="912"/>
    </location>
</feature>
<dbReference type="GO" id="GO:0051117">
    <property type="term" value="F:ATPase binding"/>
    <property type="evidence" value="ECO:0007669"/>
    <property type="project" value="TreeGrafter"/>
</dbReference>
<dbReference type="Proteomes" id="UP000008281">
    <property type="component" value="Unassembled WGS sequence"/>
</dbReference>
<dbReference type="EMBL" id="DS268456">
    <property type="protein sequence ID" value="EFP04817.1"/>
    <property type="molecule type" value="Genomic_DNA"/>
</dbReference>
<comment type="similarity">
    <text evidence="2">Belongs to the V-ATPase 116 kDa subunit family.</text>
</comment>
<feature type="compositionally biased region" description="Polar residues" evidence="9">
    <location>
        <begin position="22"/>
        <end position="33"/>
    </location>
</feature>
<comment type="subcellular location">
    <subcellularLocation>
        <location evidence="1">Membrane</location>
        <topology evidence="1">Multi-pass membrane protein</topology>
    </subcellularLocation>
</comment>
<dbReference type="HOGENOM" id="CLU_005230_0_0_1"/>
<protein>
    <submittedName>
        <fullName evidence="11">CRE-VHA-7 protein</fullName>
    </submittedName>
</protein>
<evidence type="ECO:0000256" key="4">
    <source>
        <dbReference type="ARBA" id="ARBA00022692"/>
    </source>
</evidence>
<dbReference type="InterPro" id="IPR002490">
    <property type="entry name" value="V-ATPase_116kDa_su"/>
</dbReference>
<dbReference type="PANTHER" id="PTHR11629">
    <property type="entry name" value="VACUOLAR PROTON ATPASES"/>
    <property type="match status" value="1"/>
</dbReference>
<evidence type="ECO:0000256" key="5">
    <source>
        <dbReference type="ARBA" id="ARBA00022989"/>
    </source>
</evidence>
<keyword evidence="4 10" id="KW-0812">Transmembrane</keyword>
<dbReference type="FunCoup" id="E3MLV8">
    <property type="interactions" value="380"/>
</dbReference>
<feature type="coiled-coil region" evidence="8">
    <location>
        <begin position="320"/>
        <end position="386"/>
    </location>
</feature>
<evidence type="ECO:0000256" key="10">
    <source>
        <dbReference type="SAM" id="Phobius"/>
    </source>
</evidence>
<evidence type="ECO:0000256" key="1">
    <source>
        <dbReference type="ARBA" id="ARBA00004141"/>
    </source>
</evidence>
<feature type="region of interest" description="Disordered" evidence="9">
    <location>
        <begin position="249"/>
        <end position="268"/>
    </location>
</feature>
<reference evidence="11" key="1">
    <citation type="submission" date="2007-07" db="EMBL/GenBank/DDBJ databases">
        <title>PCAP assembly of the Caenorhabditis remanei genome.</title>
        <authorList>
            <consortium name="The Caenorhabditis remanei Sequencing Consortium"/>
            <person name="Wilson R.K."/>
        </authorList>
    </citation>
    <scope>NUCLEOTIDE SEQUENCE [LARGE SCALE GENOMIC DNA]</scope>
    <source>
        <strain evidence="11">PB4641</strain>
    </source>
</reference>
<evidence type="ECO:0000256" key="8">
    <source>
        <dbReference type="SAM" id="Coils"/>
    </source>
</evidence>
<feature type="transmembrane region" description="Helical" evidence="10">
    <location>
        <begin position="1125"/>
        <end position="1148"/>
    </location>
</feature>